<evidence type="ECO:0000313" key="14">
    <source>
        <dbReference type="Proteomes" id="UP000788993"/>
    </source>
</evidence>
<dbReference type="EMBL" id="JAEUBD010001571">
    <property type="protein sequence ID" value="KAH3658885.1"/>
    <property type="molecule type" value="Genomic_DNA"/>
</dbReference>
<evidence type="ECO:0000256" key="6">
    <source>
        <dbReference type="ARBA" id="ARBA00023015"/>
    </source>
</evidence>
<keyword evidence="6" id="KW-0805">Transcription regulation</keyword>
<dbReference type="InterPro" id="IPR036236">
    <property type="entry name" value="Znf_C2H2_sf"/>
</dbReference>
<evidence type="ECO:0000256" key="3">
    <source>
        <dbReference type="ARBA" id="ARBA00022737"/>
    </source>
</evidence>
<evidence type="ECO:0000256" key="9">
    <source>
        <dbReference type="ARBA" id="ARBA00023242"/>
    </source>
</evidence>
<keyword evidence="3" id="KW-0677">Repeat</keyword>
<dbReference type="PANTHER" id="PTHR16515">
    <property type="entry name" value="PR DOMAIN ZINC FINGER PROTEIN"/>
    <property type="match status" value="1"/>
</dbReference>
<feature type="compositionally biased region" description="Polar residues" evidence="11">
    <location>
        <begin position="1"/>
        <end position="27"/>
    </location>
</feature>
<evidence type="ECO:0000256" key="2">
    <source>
        <dbReference type="ARBA" id="ARBA00022723"/>
    </source>
</evidence>
<keyword evidence="9" id="KW-0539">Nucleus</keyword>
<evidence type="ECO:0000256" key="7">
    <source>
        <dbReference type="ARBA" id="ARBA00023125"/>
    </source>
</evidence>
<dbReference type="GO" id="GO:0008270">
    <property type="term" value="F:zinc ion binding"/>
    <property type="evidence" value="ECO:0007669"/>
    <property type="project" value="UniProtKB-KW"/>
</dbReference>
<gene>
    <name evidence="13" type="ORF">OGATHE_006611</name>
</gene>
<evidence type="ECO:0000259" key="12">
    <source>
        <dbReference type="PROSITE" id="PS50157"/>
    </source>
</evidence>
<keyword evidence="8" id="KW-0804">Transcription</keyword>
<dbReference type="SUPFAM" id="SSF57667">
    <property type="entry name" value="beta-beta-alpha zinc fingers"/>
    <property type="match status" value="2"/>
</dbReference>
<dbReference type="PROSITE" id="PS50157">
    <property type="entry name" value="ZINC_FINGER_C2H2_2"/>
    <property type="match status" value="4"/>
</dbReference>
<keyword evidence="2" id="KW-0479">Metal-binding</keyword>
<feature type="domain" description="C2H2-type" evidence="12">
    <location>
        <begin position="516"/>
        <end position="543"/>
    </location>
</feature>
<evidence type="ECO:0000256" key="4">
    <source>
        <dbReference type="ARBA" id="ARBA00022771"/>
    </source>
</evidence>
<reference evidence="13" key="2">
    <citation type="submission" date="2021-01" db="EMBL/GenBank/DDBJ databases">
        <authorList>
            <person name="Schikora-Tamarit M.A."/>
        </authorList>
    </citation>
    <scope>NUCLEOTIDE SEQUENCE</scope>
    <source>
        <strain evidence="13">NCAIM Y.01608</strain>
    </source>
</reference>
<feature type="domain" description="C2H2-type" evidence="12">
    <location>
        <begin position="460"/>
        <end position="487"/>
    </location>
</feature>
<keyword evidence="14" id="KW-1185">Reference proteome</keyword>
<feature type="region of interest" description="Disordered" evidence="11">
    <location>
        <begin position="1"/>
        <end position="54"/>
    </location>
</feature>
<reference evidence="13" key="1">
    <citation type="journal article" date="2021" name="Open Biol.">
        <title>Shared evolutionary footprints suggest mitochondrial oxidative damage underlies multiple complex I losses in fungi.</title>
        <authorList>
            <person name="Schikora-Tamarit M.A."/>
            <person name="Marcet-Houben M."/>
            <person name="Nosek J."/>
            <person name="Gabaldon T."/>
        </authorList>
    </citation>
    <scope>NUCLEOTIDE SEQUENCE</scope>
    <source>
        <strain evidence="13">NCAIM Y.01608</strain>
    </source>
</reference>
<evidence type="ECO:0000313" key="13">
    <source>
        <dbReference type="EMBL" id="KAH3658885.1"/>
    </source>
</evidence>
<comment type="caution">
    <text evidence="13">The sequence shown here is derived from an EMBL/GenBank/DDBJ whole genome shotgun (WGS) entry which is preliminary data.</text>
</comment>
<evidence type="ECO:0000256" key="8">
    <source>
        <dbReference type="ARBA" id="ARBA00023163"/>
    </source>
</evidence>
<dbReference type="FunFam" id="3.30.160.60:FF:001485">
    <property type="entry name" value="Krueppel-related zinc finger protein"/>
    <property type="match status" value="1"/>
</dbReference>
<dbReference type="FunFam" id="3.30.160.60:FF:000130">
    <property type="entry name" value="Spalt-like transcription factor 4"/>
    <property type="match status" value="1"/>
</dbReference>
<dbReference type="SMART" id="SM00355">
    <property type="entry name" value="ZnF_C2H2"/>
    <property type="match status" value="4"/>
</dbReference>
<evidence type="ECO:0000256" key="5">
    <source>
        <dbReference type="ARBA" id="ARBA00022833"/>
    </source>
</evidence>
<evidence type="ECO:0000256" key="1">
    <source>
        <dbReference type="ARBA" id="ARBA00004123"/>
    </source>
</evidence>
<dbReference type="GO" id="GO:0005634">
    <property type="term" value="C:nucleus"/>
    <property type="evidence" value="ECO:0007669"/>
    <property type="project" value="UniProtKB-SubCell"/>
</dbReference>
<name>A0A9P8NSM6_9ASCO</name>
<feature type="compositionally biased region" description="Low complexity" evidence="11">
    <location>
        <begin position="252"/>
        <end position="263"/>
    </location>
</feature>
<proteinExistence type="predicted"/>
<dbReference type="Gene3D" id="3.30.160.60">
    <property type="entry name" value="Classic Zinc Finger"/>
    <property type="match status" value="4"/>
</dbReference>
<feature type="region of interest" description="Disordered" evidence="11">
    <location>
        <begin position="244"/>
        <end position="354"/>
    </location>
</feature>
<accession>A0A9P8NSM6</accession>
<comment type="subcellular location">
    <subcellularLocation>
        <location evidence="1">Nucleus</location>
    </subcellularLocation>
</comment>
<feature type="domain" description="C2H2-type" evidence="12">
    <location>
        <begin position="544"/>
        <end position="569"/>
    </location>
</feature>
<evidence type="ECO:0000256" key="11">
    <source>
        <dbReference type="SAM" id="MobiDB-lite"/>
    </source>
</evidence>
<organism evidence="13 14">
    <name type="scientific">Ogataea polymorpha</name>
    <dbReference type="NCBI Taxonomy" id="460523"/>
    <lineage>
        <taxon>Eukaryota</taxon>
        <taxon>Fungi</taxon>
        <taxon>Dikarya</taxon>
        <taxon>Ascomycota</taxon>
        <taxon>Saccharomycotina</taxon>
        <taxon>Pichiomycetes</taxon>
        <taxon>Pichiales</taxon>
        <taxon>Pichiaceae</taxon>
        <taxon>Ogataea</taxon>
    </lineage>
</organism>
<sequence length="634" mass="70302">MIYSSQHPDPGNGTQTDPLNSKASSKHNPAPDEASFNFANRRDSLLTGSSGVPTDYYQAGNTAVGGDQMHNNSISGMFPRQDSFFFPRFSFDSNAPPGSFSGASQQQPPEGFPYNDIQREYMFAYPPGSHNGTMQNFLQPYSSERMIHSGPGDHVYGRRPSEQLEPFIPPQQQQQQQPTQLTPQQTQYQIPQAQAVTNSRSNSHFFRRFPSISQPNSELPVGDVDSFLKRDSVNKIFDQNGDLLDGIPYTDQQQTSQNQQQFQSGHSRGGSIYSSAPMLPIPSRMVMDPAKNSVQSVQKDAQNSRPAQESELKKDEESAPNRTRHGAYNPESVSSGNSGSLDSALSPVSKKANIQQSTNNLVPVAPNVKPEYSNMANLVPANQALHTEDGRPLIGATKVDQLMLVIQARKKGLTGDIKQAEDGTILEEVGPGTTTTSVLPNPVELVGGVEKPNIRGHKQHQCQYCYKKFTQSTHLEVHIRSHIGLKPYECSYCHKRFTQGGNLRTHLRLHTGEKPFKCEVCDKSFSRKGNLQAHMLTHNNLRPFVCKFDNCNKSFTQLGNLKAHQNRFHMKTLNELTNKLAHISSSGNSIDALPPNERDLLLYFADLYKNLNRGIRGRGRGVKNADSLSRGHGV</sequence>
<dbReference type="Proteomes" id="UP000788993">
    <property type="component" value="Unassembled WGS sequence"/>
</dbReference>
<feature type="compositionally biased region" description="Low complexity" evidence="11">
    <location>
        <begin position="332"/>
        <end position="346"/>
    </location>
</feature>
<dbReference type="GO" id="GO:0010468">
    <property type="term" value="P:regulation of gene expression"/>
    <property type="evidence" value="ECO:0007669"/>
    <property type="project" value="TreeGrafter"/>
</dbReference>
<dbReference type="Pfam" id="PF00096">
    <property type="entry name" value="zf-C2H2"/>
    <property type="match status" value="4"/>
</dbReference>
<feature type="compositionally biased region" description="Basic and acidic residues" evidence="11">
    <location>
        <begin position="308"/>
        <end position="319"/>
    </location>
</feature>
<dbReference type="InterPro" id="IPR050331">
    <property type="entry name" value="Zinc_finger"/>
</dbReference>
<feature type="compositionally biased region" description="Polar residues" evidence="11">
    <location>
        <begin position="292"/>
        <end position="307"/>
    </location>
</feature>
<dbReference type="PANTHER" id="PTHR16515:SF49">
    <property type="entry name" value="GASTRULA ZINC FINGER PROTEIN XLCGF49.1-LIKE-RELATED"/>
    <property type="match status" value="1"/>
</dbReference>
<keyword evidence="7" id="KW-0238">DNA-binding</keyword>
<dbReference type="FunFam" id="3.30.160.60:FF:002157">
    <property type="entry name" value="Transcription factor"/>
    <property type="match status" value="1"/>
</dbReference>
<evidence type="ECO:0000256" key="10">
    <source>
        <dbReference type="PROSITE-ProRule" id="PRU00042"/>
    </source>
</evidence>
<keyword evidence="4 10" id="KW-0863">Zinc-finger</keyword>
<dbReference type="GO" id="GO:0003677">
    <property type="term" value="F:DNA binding"/>
    <property type="evidence" value="ECO:0007669"/>
    <property type="project" value="UniProtKB-KW"/>
</dbReference>
<dbReference type="InterPro" id="IPR013087">
    <property type="entry name" value="Znf_C2H2_type"/>
</dbReference>
<dbReference type="AlphaFoldDB" id="A0A9P8NSM6"/>
<protein>
    <recommendedName>
        <fullName evidence="12">C2H2-type domain-containing protein</fullName>
    </recommendedName>
</protein>
<dbReference type="PROSITE" id="PS00028">
    <property type="entry name" value="ZINC_FINGER_C2H2_1"/>
    <property type="match status" value="4"/>
</dbReference>
<feature type="domain" description="C2H2-type" evidence="12">
    <location>
        <begin position="488"/>
        <end position="515"/>
    </location>
</feature>
<dbReference type="FunFam" id="3.30.160.60:FF:000100">
    <property type="entry name" value="Zinc finger 45-like"/>
    <property type="match status" value="1"/>
</dbReference>
<keyword evidence="5" id="KW-0862">Zinc</keyword>